<dbReference type="Gene3D" id="3.40.50.150">
    <property type="entry name" value="Vaccinia Virus protein VP39"/>
    <property type="match status" value="1"/>
</dbReference>
<gene>
    <name evidence="2" type="ORF">MPEBLZ_04432</name>
</gene>
<reference evidence="2 3" key="1">
    <citation type="submission" date="2015-09" db="EMBL/GenBank/DDBJ databases">
        <title>A metagenomics-based metabolic model of nitrate-dependent anaerobic oxidation of methane by Methanoperedens-like archaea.</title>
        <authorList>
            <person name="Arshad A."/>
            <person name="Speth D.R."/>
            <person name="De Graaf R.M."/>
            <person name="Op Den Camp H.J."/>
            <person name="Jetten M.S."/>
            <person name="Welte C.U."/>
        </authorList>
    </citation>
    <scope>NUCLEOTIDE SEQUENCE [LARGE SCALE GENOMIC DNA]</scope>
</reference>
<sequence>MKNKERYNLSQLKRMQKFEEDHSYFKKILKYLKYRHPGYKSIWDEYEKLISKNIFPEMIFLDAGCGWMNDRTDKYLTDKSIGIDIDLGSLRDNVNYDSLILSNLENIPLRNGTVDIITTKSVLEHIEYPDVVFQEFFRLLKDNGILIMVLPNVYNPVNLFGKFTPLKLHKILMKIVSKRDDKDIYPTYFRCCSPNSIDTKLKEFGFIKEEFILRGDFILFMHSKILINLWTIFDKLLPSKFKMFILIKYSKKIC</sequence>
<feature type="domain" description="Methyltransferase type 11" evidence="1">
    <location>
        <begin position="61"/>
        <end position="148"/>
    </location>
</feature>
<evidence type="ECO:0000313" key="3">
    <source>
        <dbReference type="Proteomes" id="UP000050360"/>
    </source>
</evidence>
<dbReference type="GO" id="GO:0032259">
    <property type="term" value="P:methylation"/>
    <property type="evidence" value="ECO:0007669"/>
    <property type="project" value="UniProtKB-KW"/>
</dbReference>
<dbReference type="EMBL" id="LKCM01000462">
    <property type="protein sequence ID" value="KPQ41008.1"/>
    <property type="molecule type" value="Genomic_DNA"/>
</dbReference>
<dbReference type="InterPro" id="IPR029063">
    <property type="entry name" value="SAM-dependent_MTases_sf"/>
</dbReference>
<evidence type="ECO:0000259" key="1">
    <source>
        <dbReference type="Pfam" id="PF08241"/>
    </source>
</evidence>
<dbReference type="Proteomes" id="UP000050360">
    <property type="component" value="Unassembled WGS sequence"/>
</dbReference>
<name>A0A0P7Z9R5_9EURY</name>
<proteinExistence type="predicted"/>
<dbReference type="GO" id="GO:0008757">
    <property type="term" value="F:S-adenosylmethionine-dependent methyltransferase activity"/>
    <property type="evidence" value="ECO:0007669"/>
    <property type="project" value="InterPro"/>
</dbReference>
<dbReference type="CDD" id="cd02440">
    <property type="entry name" value="AdoMet_MTases"/>
    <property type="match status" value="1"/>
</dbReference>
<dbReference type="Pfam" id="PF08241">
    <property type="entry name" value="Methyltransf_11"/>
    <property type="match status" value="1"/>
</dbReference>
<dbReference type="InterPro" id="IPR013216">
    <property type="entry name" value="Methyltransf_11"/>
</dbReference>
<comment type="caution">
    <text evidence="2">The sequence shown here is derived from an EMBL/GenBank/DDBJ whole genome shotgun (WGS) entry which is preliminary data.</text>
</comment>
<organism evidence="2 3">
    <name type="scientific">Candidatus Methanoperedens nitratireducens</name>
    <dbReference type="NCBI Taxonomy" id="1392998"/>
    <lineage>
        <taxon>Archaea</taxon>
        <taxon>Methanobacteriati</taxon>
        <taxon>Methanobacteriota</taxon>
        <taxon>Stenosarchaea group</taxon>
        <taxon>Methanomicrobia</taxon>
        <taxon>Methanosarcinales</taxon>
        <taxon>ANME-2 cluster</taxon>
        <taxon>Candidatus Methanoperedentaceae</taxon>
        <taxon>Candidatus Methanoperedens</taxon>
    </lineage>
</organism>
<keyword evidence="2" id="KW-0489">Methyltransferase</keyword>
<keyword evidence="2" id="KW-0808">Transferase</keyword>
<dbReference type="AlphaFoldDB" id="A0A0P7Z9R5"/>
<evidence type="ECO:0000313" key="2">
    <source>
        <dbReference type="EMBL" id="KPQ41008.1"/>
    </source>
</evidence>
<accession>A0A0P7Z9R5</accession>
<protein>
    <submittedName>
        <fullName evidence="2">Methyltransferase domain protein</fullName>
    </submittedName>
</protein>
<dbReference type="SUPFAM" id="SSF53335">
    <property type="entry name" value="S-adenosyl-L-methionine-dependent methyltransferases"/>
    <property type="match status" value="1"/>
</dbReference>